<dbReference type="PRINTS" id="PR00038">
    <property type="entry name" value="HTHLUXR"/>
</dbReference>
<dbReference type="GO" id="GO:0016887">
    <property type="term" value="F:ATP hydrolysis activity"/>
    <property type="evidence" value="ECO:0007669"/>
    <property type="project" value="InterPro"/>
</dbReference>
<dbReference type="InterPro" id="IPR016032">
    <property type="entry name" value="Sig_transdc_resp-reg_C-effctor"/>
</dbReference>
<dbReference type="AlphaFoldDB" id="A0A1X0DJ35"/>
<dbReference type="PROSITE" id="PS00622">
    <property type="entry name" value="HTH_LUXR_1"/>
    <property type="match status" value="1"/>
</dbReference>
<evidence type="ECO:0000256" key="1">
    <source>
        <dbReference type="ARBA" id="ARBA00023015"/>
    </source>
</evidence>
<dbReference type="InterPro" id="IPR003593">
    <property type="entry name" value="AAA+_ATPase"/>
</dbReference>
<dbReference type="InterPro" id="IPR027417">
    <property type="entry name" value="P-loop_NTPase"/>
</dbReference>
<keyword evidence="2" id="KW-0238">DNA-binding</keyword>
<keyword evidence="3" id="KW-0804">Transcription</keyword>
<comment type="caution">
    <text evidence="5">The sequence shown here is derived from an EMBL/GenBank/DDBJ whole genome shotgun (WGS) entry which is preliminary data.</text>
</comment>
<dbReference type="PROSITE" id="PS50043">
    <property type="entry name" value="HTH_LUXR_2"/>
    <property type="match status" value="1"/>
</dbReference>
<dbReference type="SUPFAM" id="SSF46894">
    <property type="entry name" value="C-terminal effector domain of the bipartite response regulators"/>
    <property type="match status" value="1"/>
</dbReference>
<gene>
    <name evidence="5" type="ORF">BST26_05315</name>
</gene>
<protein>
    <recommendedName>
        <fullName evidence="4">HTH luxR-type domain-containing protein</fullName>
    </recommendedName>
</protein>
<keyword evidence="1" id="KW-0805">Transcription regulation</keyword>
<dbReference type="GO" id="GO:0003677">
    <property type="term" value="F:DNA binding"/>
    <property type="evidence" value="ECO:0007669"/>
    <property type="project" value="UniProtKB-KW"/>
</dbReference>
<dbReference type="STRING" id="444597.BST26_05315"/>
<dbReference type="OrthoDB" id="3197423at2"/>
<dbReference type="EMBL" id="MVHS01000008">
    <property type="protein sequence ID" value="ORA72414.1"/>
    <property type="molecule type" value="Genomic_DNA"/>
</dbReference>
<organism evidence="5 6">
    <name type="scientific">Mycolicibacterium insubricum</name>
    <dbReference type="NCBI Taxonomy" id="444597"/>
    <lineage>
        <taxon>Bacteria</taxon>
        <taxon>Bacillati</taxon>
        <taxon>Actinomycetota</taxon>
        <taxon>Actinomycetes</taxon>
        <taxon>Mycobacteriales</taxon>
        <taxon>Mycobacteriaceae</taxon>
        <taxon>Mycolicibacterium</taxon>
    </lineage>
</organism>
<dbReference type="PANTHER" id="PTHR44688:SF16">
    <property type="entry name" value="DNA-BINDING TRANSCRIPTIONAL ACTIVATOR DEVR_DOSR"/>
    <property type="match status" value="1"/>
</dbReference>
<evidence type="ECO:0000313" key="6">
    <source>
        <dbReference type="Proteomes" id="UP000192801"/>
    </source>
</evidence>
<dbReference type="PANTHER" id="PTHR44688">
    <property type="entry name" value="DNA-BINDING TRANSCRIPTIONAL ACTIVATOR DEVR_DOSR"/>
    <property type="match status" value="1"/>
</dbReference>
<dbReference type="InterPro" id="IPR049945">
    <property type="entry name" value="AAA_22"/>
</dbReference>
<dbReference type="Pfam" id="PF00196">
    <property type="entry name" value="GerE"/>
    <property type="match status" value="1"/>
</dbReference>
<dbReference type="Gene3D" id="3.40.50.300">
    <property type="entry name" value="P-loop containing nucleotide triphosphate hydrolases"/>
    <property type="match status" value="1"/>
</dbReference>
<dbReference type="Proteomes" id="UP000192801">
    <property type="component" value="Unassembled WGS sequence"/>
</dbReference>
<dbReference type="SUPFAM" id="SSF52540">
    <property type="entry name" value="P-loop containing nucleoside triphosphate hydrolases"/>
    <property type="match status" value="1"/>
</dbReference>
<dbReference type="GO" id="GO:0006355">
    <property type="term" value="P:regulation of DNA-templated transcription"/>
    <property type="evidence" value="ECO:0007669"/>
    <property type="project" value="InterPro"/>
</dbReference>
<keyword evidence="6" id="KW-1185">Reference proteome</keyword>
<evidence type="ECO:0000259" key="4">
    <source>
        <dbReference type="PROSITE" id="PS50043"/>
    </source>
</evidence>
<dbReference type="InterPro" id="IPR036388">
    <property type="entry name" value="WH-like_DNA-bd_sf"/>
</dbReference>
<dbReference type="CDD" id="cd06170">
    <property type="entry name" value="LuxR_C_like"/>
    <property type="match status" value="1"/>
</dbReference>
<dbReference type="InterPro" id="IPR000792">
    <property type="entry name" value="Tscrpt_reg_LuxR_C"/>
</dbReference>
<evidence type="ECO:0000256" key="3">
    <source>
        <dbReference type="ARBA" id="ARBA00023163"/>
    </source>
</evidence>
<accession>A0A1X0DJ35</accession>
<proteinExistence type="predicted"/>
<name>A0A1X0DJ35_9MYCO</name>
<feature type="domain" description="HTH luxR-type" evidence="4">
    <location>
        <begin position="801"/>
        <end position="866"/>
    </location>
</feature>
<sequence>MPWRDAPRTSVWARIDAALSSPGHRGLALVGAAGVGKTALARRLAERHSTGDRRSVLRWIGATASAADIPFRALSHLLELAPVAESATLLRAARMSLCQDVDERRMLVVVDDAQHLDELSATLLHQLMIHSQVRLVLTMRDDIEAPAAITALWKDQLVTRLDIEALSREETVELIESVLGGPLVSSTADRLFEISGGNPLFARHLVEEAVRTGALRSAQGVWQLHGTATLSVPLATLIGRQLDLLPPDARRVLQYLAIDEPLALRDLAELVGADAVEQAESAGAVTISVRGPDTVVLSGHPLYAECVRSELGVLSRRRISAEFVAQIAARDPDHVSDRLRLAQLSLETDTPLGSAELLVAAWEAMRLGDLQLTETLARGALDGKESLYARLPLAHSLAWQGRGAEADEVLDAIEIDTLSETDLVAWVLPKAANQFWMRGESERARELLAQIRTRVVNPSSRDVLDALAATFALNAGEIVDARRDAERVLASDTADDLAVAWAAATAALANARMGCCEPVPALAERGLAMLPPGLLRFTIGLGQTTAALANGDVDGAEAFARQCLDFAGIRQPGRAIADILLATVLAARGALTEASALLVPSAVALAGTGYSWGPLALMVQARLLGQRGDHAQAAEVLARAEAGYGMRSAMYAPELELARAWTHAARRDLPAAVAAARRAVEVAERAGQYGVAPLAVLDSVRLGDRGVVPAAERVAARLGTAMSALIARYARALGDGDPVALEEVASEFATAGRLAAAADAAAQAAVRHGAAGAGAAQLRARGCAAKWAAACDSPATPALEQALAPLPLTERERNIAVLVADGLSNKVIAEQLCVSVRTVEGHVYRACTKLGVADRMGLAEAVSGSAAR</sequence>
<evidence type="ECO:0000256" key="2">
    <source>
        <dbReference type="ARBA" id="ARBA00023125"/>
    </source>
</evidence>
<dbReference type="SMART" id="SM00382">
    <property type="entry name" value="AAA"/>
    <property type="match status" value="1"/>
</dbReference>
<reference evidence="5 6" key="1">
    <citation type="submission" date="2016-12" db="EMBL/GenBank/DDBJ databases">
        <title>The new phylogeny of genus Mycobacterium.</title>
        <authorList>
            <person name="Tortoli E."/>
            <person name="Trovato A."/>
            <person name="Cirillo D.M."/>
        </authorList>
    </citation>
    <scope>NUCLEOTIDE SEQUENCE [LARGE SCALE GENOMIC DNA]</scope>
    <source>
        <strain evidence="5 6">DSM 45130</strain>
    </source>
</reference>
<dbReference type="SMART" id="SM00421">
    <property type="entry name" value="HTH_LUXR"/>
    <property type="match status" value="1"/>
</dbReference>
<evidence type="ECO:0000313" key="5">
    <source>
        <dbReference type="EMBL" id="ORA72414.1"/>
    </source>
</evidence>
<dbReference type="Gene3D" id="1.10.10.10">
    <property type="entry name" value="Winged helix-like DNA-binding domain superfamily/Winged helix DNA-binding domain"/>
    <property type="match status" value="1"/>
</dbReference>
<dbReference type="Pfam" id="PF13401">
    <property type="entry name" value="AAA_22"/>
    <property type="match status" value="1"/>
</dbReference>